<reference evidence="3" key="1">
    <citation type="journal article" date="2019" name="Int. J. Syst. Evol. Microbiol.">
        <title>The Global Catalogue of Microorganisms (GCM) 10K type strain sequencing project: providing services to taxonomists for standard genome sequencing and annotation.</title>
        <authorList>
            <consortium name="The Broad Institute Genomics Platform"/>
            <consortium name="The Broad Institute Genome Sequencing Center for Infectious Disease"/>
            <person name="Wu L."/>
            <person name="Ma J."/>
        </authorList>
    </citation>
    <scope>NUCLEOTIDE SEQUENCE [LARGE SCALE GENOMIC DNA]</scope>
    <source>
        <strain evidence="3">JCM 15089</strain>
    </source>
</reference>
<accession>A0ABP3PM33</accession>
<dbReference type="EMBL" id="BAAADD010000004">
    <property type="protein sequence ID" value="GAA0570052.1"/>
    <property type="molecule type" value="Genomic_DNA"/>
</dbReference>
<evidence type="ECO:0000259" key="1">
    <source>
        <dbReference type="Pfam" id="PF00535"/>
    </source>
</evidence>
<dbReference type="RefSeq" id="WP_166929462.1">
    <property type="nucleotide sequence ID" value="NZ_BAAADD010000004.1"/>
</dbReference>
<dbReference type="Proteomes" id="UP001499951">
    <property type="component" value="Unassembled WGS sequence"/>
</dbReference>
<name>A0ABP3PM33_9PROT</name>
<dbReference type="InterPro" id="IPR029044">
    <property type="entry name" value="Nucleotide-diphossugar_trans"/>
</dbReference>
<sequence length="311" mass="35045">MRPTISVVIATKNRAPALKRLLACIRDQDMADLECIVVDDGSSPDTLAAYNQIWIGLDERFQLHLRQDRQPGGPSRMRNRGIALARGKYIAFCDDDDRWIRNDHLSTAVRVLEANGGDLFFAAMQTAALGEVKDPDLYAPARAGLQRNPIAGETGIFQVPVEGMIGLIRHRTLHTDTLVAARTLLHEAGLYWEKTSLAEDRDFSFRLVDRAKRILFRADTVGELDVSHHVSLYRTFAHEEKALFAYLATLHSEFEVRNPKLRRLARANRAWDLLDLTRAALADGRRQQARQFALESLLLHPSFSALRLLAA</sequence>
<keyword evidence="3" id="KW-1185">Reference proteome</keyword>
<evidence type="ECO:0000313" key="2">
    <source>
        <dbReference type="EMBL" id="GAA0570052.1"/>
    </source>
</evidence>
<gene>
    <name evidence="2" type="ORF">GCM10008942_18540</name>
</gene>
<dbReference type="CDD" id="cd00761">
    <property type="entry name" value="Glyco_tranf_GTA_type"/>
    <property type="match status" value="1"/>
</dbReference>
<proteinExistence type="predicted"/>
<dbReference type="Pfam" id="PF00535">
    <property type="entry name" value="Glycos_transf_2"/>
    <property type="match status" value="1"/>
</dbReference>
<feature type="domain" description="Glycosyltransferase 2-like" evidence="1">
    <location>
        <begin position="6"/>
        <end position="126"/>
    </location>
</feature>
<dbReference type="SUPFAM" id="SSF53448">
    <property type="entry name" value="Nucleotide-diphospho-sugar transferases"/>
    <property type="match status" value="1"/>
</dbReference>
<protein>
    <recommendedName>
        <fullName evidence="1">Glycosyltransferase 2-like domain-containing protein</fullName>
    </recommendedName>
</protein>
<organism evidence="2 3">
    <name type="scientific">Rhizomicrobium electricum</name>
    <dbReference type="NCBI Taxonomy" id="480070"/>
    <lineage>
        <taxon>Bacteria</taxon>
        <taxon>Pseudomonadati</taxon>
        <taxon>Pseudomonadota</taxon>
        <taxon>Alphaproteobacteria</taxon>
        <taxon>Micropepsales</taxon>
        <taxon>Micropepsaceae</taxon>
        <taxon>Rhizomicrobium</taxon>
    </lineage>
</organism>
<dbReference type="InterPro" id="IPR050834">
    <property type="entry name" value="Glycosyltransf_2"/>
</dbReference>
<dbReference type="InterPro" id="IPR001173">
    <property type="entry name" value="Glyco_trans_2-like"/>
</dbReference>
<dbReference type="PANTHER" id="PTHR43685:SF11">
    <property type="entry name" value="GLYCOSYLTRANSFERASE TAGX-RELATED"/>
    <property type="match status" value="1"/>
</dbReference>
<dbReference type="PANTHER" id="PTHR43685">
    <property type="entry name" value="GLYCOSYLTRANSFERASE"/>
    <property type="match status" value="1"/>
</dbReference>
<dbReference type="Gene3D" id="3.90.550.10">
    <property type="entry name" value="Spore Coat Polysaccharide Biosynthesis Protein SpsA, Chain A"/>
    <property type="match status" value="1"/>
</dbReference>
<evidence type="ECO:0000313" key="3">
    <source>
        <dbReference type="Proteomes" id="UP001499951"/>
    </source>
</evidence>
<comment type="caution">
    <text evidence="2">The sequence shown here is derived from an EMBL/GenBank/DDBJ whole genome shotgun (WGS) entry which is preliminary data.</text>
</comment>